<dbReference type="InterPro" id="IPR011989">
    <property type="entry name" value="ARM-like"/>
</dbReference>
<feature type="domain" description="Beta-catenin-like protein 1 N-terminal" evidence="1">
    <location>
        <begin position="3"/>
        <end position="38"/>
    </location>
</feature>
<proteinExistence type="predicted"/>
<gene>
    <name evidence="2" type="ORF">PNEJI1_003470</name>
</gene>
<dbReference type="InParanoid" id="L0P8C4"/>
<dbReference type="VEuPathDB" id="FungiDB:PNEJI1_003470"/>
<name>L0P8C4_PNEJI</name>
<dbReference type="STRING" id="1209962.L0P8C4"/>
<reference evidence="2 3" key="1">
    <citation type="journal article" date="2012" name="MBio">
        <title>De novo assembly of the Pneumocystis jirovecii genome from a single bronchoalveolar lavage fluid specimen from a patient.</title>
        <authorList>
            <person name="Cisse O.H."/>
            <person name="Pagni M."/>
            <person name="Hauser P.M."/>
        </authorList>
    </citation>
    <scope>NUCLEOTIDE SEQUENCE [LARGE SCALE GENOMIC DNA]</scope>
    <source>
        <strain evidence="2 3">SE8</strain>
    </source>
</reference>
<protein>
    <recommendedName>
        <fullName evidence="1">Beta-catenin-like protein 1 N-terminal domain-containing protein</fullName>
    </recommendedName>
</protein>
<dbReference type="AlphaFoldDB" id="L0P8C4"/>
<dbReference type="EMBL" id="CAKM01000100">
    <property type="protein sequence ID" value="CCJ28646.1"/>
    <property type="molecule type" value="Genomic_DNA"/>
</dbReference>
<dbReference type="InterPro" id="IPR013180">
    <property type="entry name" value="CTNNBL1_N"/>
</dbReference>
<dbReference type="Proteomes" id="UP000010422">
    <property type="component" value="Unassembled WGS sequence"/>
</dbReference>
<comment type="caution">
    <text evidence="2">The sequence shown here is derived from an EMBL/GenBank/DDBJ whole genome shotgun (WGS) entry which is preliminary data.</text>
</comment>
<evidence type="ECO:0000313" key="2">
    <source>
        <dbReference type="EMBL" id="CCJ28646.1"/>
    </source>
</evidence>
<organism evidence="3">
    <name type="scientific">Pneumocystis jirovecii</name>
    <name type="common">Human pneumocystis pneumonia agent</name>
    <dbReference type="NCBI Taxonomy" id="42068"/>
    <lineage>
        <taxon>Eukaryota</taxon>
        <taxon>Fungi</taxon>
        <taxon>Dikarya</taxon>
        <taxon>Ascomycota</taxon>
        <taxon>Taphrinomycotina</taxon>
        <taxon>Pneumocystomycetes</taxon>
        <taxon>Pneumocystaceae</taxon>
        <taxon>Pneumocystis</taxon>
    </lineage>
</organism>
<evidence type="ECO:0000313" key="3">
    <source>
        <dbReference type="Proteomes" id="UP000010422"/>
    </source>
</evidence>
<sequence>MKREEKESEIYIDLLDSGLYCLQAIDLILAWLFLELLKTYGKDISSIKTVLQEYINNMSVDDIESDKLQNIEDGKEIAKTLLELL</sequence>
<dbReference type="Pfam" id="PF08216">
    <property type="entry name" value="CTNNBL"/>
    <property type="match status" value="1"/>
</dbReference>
<evidence type="ECO:0000259" key="1">
    <source>
        <dbReference type="Pfam" id="PF08216"/>
    </source>
</evidence>
<accession>L0P8C4</accession>
<dbReference type="Gene3D" id="1.25.10.10">
    <property type="entry name" value="Leucine-rich Repeat Variant"/>
    <property type="match status" value="1"/>
</dbReference>